<evidence type="ECO:0000313" key="2">
    <source>
        <dbReference type="Proteomes" id="UP000053424"/>
    </source>
</evidence>
<organism evidence="1 2">
    <name type="scientific">Hebeloma cylindrosporum</name>
    <dbReference type="NCBI Taxonomy" id="76867"/>
    <lineage>
        <taxon>Eukaryota</taxon>
        <taxon>Fungi</taxon>
        <taxon>Dikarya</taxon>
        <taxon>Basidiomycota</taxon>
        <taxon>Agaricomycotina</taxon>
        <taxon>Agaricomycetes</taxon>
        <taxon>Agaricomycetidae</taxon>
        <taxon>Agaricales</taxon>
        <taxon>Agaricineae</taxon>
        <taxon>Hymenogastraceae</taxon>
        <taxon>Hebeloma</taxon>
    </lineage>
</organism>
<evidence type="ECO:0000313" key="1">
    <source>
        <dbReference type="EMBL" id="KIM49916.1"/>
    </source>
</evidence>
<gene>
    <name evidence="1" type="ORF">M413DRAFT_119138</name>
</gene>
<proteinExistence type="predicted"/>
<dbReference type="HOGENOM" id="CLU_2776187_0_0_1"/>
<dbReference type="AlphaFoldDB" id="A0A0C3D1A2"/>
<reference evidence="1 2" key="1">
    <citation type="submission" date="2014-04" db="EMBL/GenBank/DDBJ databases">
        <authorList>
            <consortium name="DOE Joint Genome Institute"/>
            <person name="Kuo A."/>
            <person name="Gay G."/>
            <person name="Dore J."/>
            <person name="Kohler A."/>
            <person name="Nagy L.G."/>
            <person name="Floudas D."/>
            <person name="Copeland A."/>
            <person name="Barry K.W."/>
            <person name="Cichocki N."/>
            <person name="Veneault-Fourrey C."/>
            <person name="LaButti K."/>
            <person name="Lindquist E.A."/>
            <person name="Lipzen A."/>
            <person name="Lundell T."/>
            <person name="Morin E."/>
            <person name="Murat C."/>
            <person name="Sun H."/>
            <person name="Tunlid A."/>
            <person name="Henrissat B."/>
            <person name="Grigoriev I.V."/>
            <person name="Hibbett D.S."/>
            <person name="Martin F."/>
            <person name="Nordberg H.P."/>
            <person name="Cantor M.N."/>
            <person name="Hua S.X."/>
        </authorList>
    </citation>
    <scope>NUCLEOTIDE SEQUENCE [LARGE SCALE GENOMIC DNA]</scope>
    <source>
        <strain evidence="2">h7</strain>
    </source>
</reference>
<sequence length="69" mass="7682">MNIENVHSTCTYINSANIPPCQIPAFDIRDHLFPSGISLIFTARRPHEGKLPGSITYPAMKTQTSRDPI</sequence>
<reference evidence="2" key="2">
    <citation type="submission" date="2015-01" db="EMBL/GenBank/DDBJ databases">
        <title>Evolutionary Origins and Diversification of the Mycorrhizal Mutualists.</title>
        <authorList>
            <consortium name="DOE Joint Genome Institute"/>
            <consortium name="Mycorrhizal Genomics Consortium"/>
            <person name="Kohler A."/>
            <person name="Kuo A."/>
            <person name="Nagy L.G."/>
            <person name="Floudas D."/>
            <person name="Copeland A."/>
            <person name="Barry K.W."/>
            <person name="Cichocki N."/>
            <person name="Veneault-Fourrey C."/>
            <person name="LaButti K."/>
            <person name="Lindquist E.A."/>
            <person name="Lipzen A."/>
            <person name="Lundell T."/>
            <person name="Morin E."/>
            <person name="Murat C."/>
            <person name="Riley R."/>
            <person name="Ohm R."/>
            <person name="Sun H."/>
            <person name="Tunlid A."/>
            <person name="Henrissat B."/>
            <person name="Grigoriev I.V."/>
            <person name="Hibbett D.S."/>
            <person name="Martin F."/>
        </authorList>
    </citation>
    <scope>NUCLEOTIDE SEQUENCE [LARGE SCALE GENOMIC DNA]</scope>
    <source>
        <strain evidence="2">h7</strain>
    </source>
</reference>
<name>A0A0C3D1A2_HEBCY</name>
<dbReference type="EMBL" id="KN831768">
    <property type="protein sequence ID" value="KIM49916.1"/>
    <property type="molecule type" value="Genomic_DNA"/>
</dbReference>
<keyword evidence="2" id="KW-1185">Reference proteome</keyword>
<dbReference type="Proteomes" id="UP000053424">
    <property type="component" value="Unassembled WGS sequence"/>
</dbReference>
<accession>A0A0C3D1A2</accession>
<protein>
    <submittedName>
        <fullName evidence="1">Uncharacterized protein</fullName>
    </submittedName>
</protein>